<dbReference type="EMBL" id="KN824279">
    <property type="protein sequence ID" value="KIM32822.1"/>
    <property type="molecule type" value="Genomic_DNA"/>
</dbReference>
<dbReference type="InterPro" id="IPR005576">
    <property type="entry name" value="Rpb7-like_N"/>
</dbReference>
<dbReference type="Proteomes" id="UP000054097">
    <property type="component" value="Unassembled WGS sequence"/>
</dbReference>
<organism evidence="8 9">
    <name type="scientific">Serendipita vermifera MAFF 305830</name>
    <dbReference type="NCBI Taxonomy" id="933852"/>
    <lineage>
        <taxon>Eukaryota</taxon>
        <taxon>Fungi</taxon>
        <taxon>Dikarya</taxon>
        <taxon>Basidiomycota</taxon>
        <taxon>Agaricomycotina</taxon>
        <taxon>Agaricomycetes</taxon>
        <taxon>Sebacinales</taxon>
        <taxon>Serendipitaceae</taxon>
        <taxon>Serendipita</taxon>
    </lineage>
</organism>
<dbReference type="GO" id="GO:0060213">
    <property type="term" value="P:positive regulation of nuclear-transcribed mRNA poly(A) tail shortening"/>
    <property type="evidence" value="ECO:0007669"/>
    <property type="project" value="TreeGrafter"/>
</dbReference>
<dbReference type="SUPFAM" id="SSF88798">
    <property type="entry name" value="N-terminal, heterodimerisation domain of RBP7 (RpoE)"/>
    <property type="match status" value="1"/>
</dbReference>
<dbReference type="CDD" id="cd04462">
    <property type="entry name" value="S1_RNAPII_Rpb7"/>
    <property type="match status" value="1"/>
</dbReference>
<keyword evidence="5" id="KW-0539">Nucleus</keyword>
<sequence length="170" mass="18767">MFFIKELTHTILMHPSYFGPRMLEIIEAKLHADVQGTCTGQYGFIIAVLEIIDVGPGVVLPGNGQAEFKTRYKAIVFKPFKGEVLDGVVTNVLRAGFFVEVGPLRCFVSQQLVHADMRFDANAAVPSFSSADQVIEKDTKVRLKVVGTRVDQTEIFAIATIKEDHLGVID</sequence>
<dbReference type="FunFam" id="2.40.50.140:FF:000043">
    <property type="entry name" value="DNA-directed RNA polymerase II subunit RPB7"/>
    <property type="match status" value="1"/>
</dbReference>
<feature type="domain" description="RNA polymerase Rpb7-like N-terminal" evidence="7">
    <location>
        <begin position="9"/>
        <end position="64"/>
    </location>
</feature>
<evidence type="ECO:0000313" key="8">
    <source>
        <dbReference type="EMBL" id="KIM32822.1"/>
    </source>
</evidence>
<dbReference type="GO" id="GO:0003727">
    <property type="term" value="F:single-stranded RNA binding"/>
    <property type="evidence" value="ECO:0007669"/>
    <property type="project" value="TreeGrafter"/>
</dbReference>
<evidence type="ECO:0000256" key="1">
    <source>
        <dbReference type="ARBA" id="ARBA00004123"/>
    </source>
</evidence>
<proteinExistence type="inferred from homology"/>
<feature type="domain" description="S1 motif" evidence="6">
    <location>
        <begin position="78"/>
        <end position="155"/>
    </location>
</feature>
<evidence type="ECO:0000259" key="7">
    <source>
        <dbReference type="Pfam" id="PF03876"/>
    </source>
</evidence>
<dbReference type="InterPro" id="IPR045113">
    <property type="entry name" value="Rpb7-like"/>
</dbReference>
<dbReference type="STRING" id="933852.A0A0C2XVA9"/>
<dbReference type="Gene3D" id="2.40.50.140">
    <property type="entry name" value="Nucleic acid-binding proteins"/>
    <property type="match status" value="1"/>
</dbReference>
<keyword evidence="4" id="KW-0804">Transcription</keyword>
<comment type="similarity">
    <text evidence="2">Belongs to the eukaryotic RPB7/RPC8 RNA polymerase subunit family.</text>
</comment>
<dbReference type="FunFam" id="3.30.1490.120:FF:000001">
    <property type="entry name" value="DNA-directed RNA polymerase II subunit RPB7"/>
    <property type="match status" value="1"/>
</dbReference>
<dbReference type="CDD" id="cd04329">
    <property type="entry name" value="RNAP_II_Rpb7_N"/>
    <property type="match status" value="1"/>
</dbReference>
<evidence type="ECO:0000256" key="5">
    <source>
        <dbReference type="ARBA" id="ARBA00023242"/>
    </source>
</evidence>
<reference evidence="9" key="2">
    <citation type="submission" date="2015-01" db="EMBL/GenBank/DDBJ databases">
        <title>Evolutionary Origins and Diversification of the Mycorrhizal Mutualists.</title>
        <authorList>
            <consortium name="DOE Joint Genome Institute"/>
            <consortium name="Mycorrhizal Genomics Consortium"/>
            <person name="Kohler A."/>
            <person name="Kuo A."/>
            <person name="Nagy L.G."/>
            <person name="Floudas D."/>
            <person name="Copeland A."/>
            <person name="Barry K.W."/>
            <person name="Cichocki N."/>
            <person name="Veneault-Fourrey C."/>
            <person name="LaButti K."/>
            <person name="Lindquist E.A."/>
            <person name="Lipzen A."/>
            <person name="Lundell T."/>
            <person name="Morin E."/>
            <person name="Murat C."/>
            <person name="Riley R."/>
            <person name="Ohm R."/>
            <person name="Sun H."/>
            <person name="Tunlid A."/>
            <person name="Henrissat B."/>
            <person name="Grigoriev I.V."/>
            <person name="Hibbett D.S."/>
            <person name="Martin F."/>
        </authorList>
    </citation>
    <scope>NUCLEOTIDE SEQUENCE [LARGE SCALE GENOMIC DNA]</scope>
    <source>
        <strain evidence="9">MAFF 305830</strain>
    </source>
</reference>
<evidence type="ECO:0000256" key="3">
    <source>
        <dbReference type="ARBA" id="ARBA00022478"/>
    </source>
</evidence>
<dbReference type="InterPro" id="IPR012340">
    <property type="entry name" value="NA-bd_OB-fold"/>
</dbReference>
<reference evidence="8 9" key="1">
    <citation type="submission" date="2014-04" db="EMBL/GenBank/DDBJ databases">
        <authorList>
            <consortium name="DOE Joint Genome Institute"/>
            <person name="Kuo A."/>
            <person name="Zuccaro A."/>
            <person name="Kohler A."/>
            <person name="Nagy L.G."/>
            <person name="Floudas D."/>
            <person name="Copeland A."/>
            <person name="Barry K.W."/>
            <person name="Cichocki N."/>
            <person name="Veneault-Fourrey C."/>
            <person name="LaButti K."/>
            <person name="Lindquist E.A."/>
            <person name="Lipzen A."/>
            <person name="Lundell T."/>
            <person name="Morin E."/>
            <person name="Murat C."/>
            <person name="Sun H."/>
            <person name="Tunlid A."/>
            <person name="Henrissat B."/>
            <person name="Grigoriev I.V."/>
            <person name="Hibbett D.S."/>
            <person name="Martin F."/>
            <person name="Nordberg H.P."/>
            <person name="Cantor M.N."/>
            <person name="Hua S.X."/>
        </authorList>
    </citation>
    <scope>NUCLEOTIDE SEQUENCE [LARGE SCALE GENOMIC DNA]</scope>
    <source>
        <strain evidence="8 9">MAFF 305830</strain>
    </source>
</reference>
<dbReference type="GO" id="GO:0045948">
    <property type="term" value="P:positive regulation of translational initiation"/>
    <property type="evidence" value="ECO:0007669"/>
    <property type="project" value="TreeGrafter"/>
</dbReference>
<dbReference type="SUPFAM" id="SSF50249">
    <property type="entry name" value="Nucleic acid-binding proteins"/>
    <property type="match status" value="1"/>
</dbReference>
<gene>
    <name evidence="8" type="ORF">M408DRAFT_326550</name>
</gene>
<evidence type="ECO:0008006" key="10">
    <source>
        <dbReference type="Google" id="ProtNLM"/>
    </source>
</evidence>
<protein>
    <recommendedName>
        <fullName evidence="10">DNA-directed RNA polymerase II subunit RPB7</fullName>
    </recommendedName>
</protein>
<accession>A0A0C2XVA9</accession>
<dbReference type="InterPro" id="IPR036898">
    <property type="entry name" value="RNA_pol_Rpb7-like_N_sf"/>
</dbReference>
<evidence type="ECO:0000256" key="4">
    <source>
        <dbReference type="ARBA" id="ARBA00023163"/>
    </source>
</evidence>
<dbReference type="GO" id="GO:0000932">
    <property type="term" value="C:P-body"/>
    <property type="evidence" value="ECO:0007669"/>
    <property type="project" value="TreeGrafter"/>
</dbReference>
<dbReference type="AlphaFoldDB" id="A0A0C2XVA9"/>
<evidence type="ECO:0000256" key="2">
    <source>
        <dbReference type="ARBA" id="ARBA00009307"/>
    </source>
</evidence>
<dbReference type="Gene3D" id="3.30.1490.120">
    <property type="entry name" value="RNA polymerase Rpb7-like, N-terminal domain"/>
    <property type="match status" value="1"/>
</dbReference>
<evidence type="ECO:0000313" key="9">
    <source>
        <dbReference type="Proteomes" id="UP000054097"/>
    </source>
</evidence>
<dbReference type="InterPro" id="IPR003029">
    <property type="entry name" value="S1_domain"/>
</dbReference>
<dbReference type="PANTHER" id="PTHR12709">
    <property type="entry name" value="DNA-DIRECTED RNA POLYMERASE II, III"/>
    <property type="match status" value="1"/>
</dbReference>
<dbReference type="Pfam" id="PF00575">
    <property type="entry name" value="S1"/>
    <property type="match status" value="1"/>
</dbReference>
<name>A0A0C2XVA9_SERVB</name>
<dbReference type="GO" id="GO:0003697">
    <property type="term" value="F:single-stranded DNA binding"/>
    <property type="evidence" value="ECO:0007669"/>
    <property type="project" value="TreeGrafter"/>
</dbReference>
<dbReference type="HOGENOM" id="CLU_085878_2_0_1"/>
<keyword evidence="3" id="KW-0240">DNA-directed RNA polymerase</keyword>
<keyword evidence="9" id="KW-1185">Reference proteome</keyword>
<evidence type="ECO:0000259" key="6">
    <source>
        <dbReference type="Pfam" id="PF00575"/>
    </source>
</evidence>
<comment type="subcellular location">
    <subcellularLocation>
        <location evidence="1">Nucleus</location>
    </subcellularLocation>
</comment>
<dbReference type="Pfam" id="PF03876">
    <property type="entry name" value="SHS2_Rpb7-N"/>
    <property type="match status" value="1"/>
</dbReference>
<dbReference type="GO" id="GO:0031369">
    <property type="term" value="F:translation initiation factor binding"/>
    <property type="evidence" value="ECO:0007669"/>
    <property type="project" value="TreeGrafter"/>
</dbReference>
<dbReference type="PANTHER" id="PTHR12709:SF4">
    <property type="entry name" value="DNA-DIRECTED RNA POLYMERASE II SUBUNIT RPB7"/>
    <property type="match status" value="1"/>
</dbReference>
<dbReference type="GO" id="GO:0006367">
    <property type="term" value="P:transcription initiation at RNA polymerase II promoter"/>
    <property type="evidence" value="ECO:0007669"/>
    <property type="project" value="TreeGrafter"/>
</dbReference>
<dbReference type="OrthoDB" id="1162399at2759"/>
<dbReference type="GO" id="GO:0005665">
    <property type="term" value="C:RNA polymerase II, core complex"/>
    <property type="evidence" value="ECO:0007669"/>
    <property type="project" value="TreeGrafter"/>
</dbReference>